<feature type="domain" description="Ketoreductase" evidence="2">
    <location>
        <begin position="3"/>
        <end position="189"/>
    </location>
</feature>
<dbReference type="InterPro" id="IPR036291">
    <property type="entry name" value="NAD(P)-bd_dom_sf"/>
</dbReference>
<proteinExistence type="inferred from homology"/>
<keyword evidence="3" id="KW-0560">Oxidoreductase</keyword>
<dbReference type="PANTHER" id="PTHR42879:SF2">
    <property type="entry name" value="3-OXOACYL-[ACYL-CARRIER-PROTEIN] REDUCTASE FABG"/>
    <property type="match status" value="1"/>
</dbReference>
<dbReference type="NCBIfam" id="TIGR01831">
    <property type="entry name" value="fabG_rel"/>
    <property type="match status" value="1"/>
</dbReference>
<evidence type="ECO:0000313" key="3">
    <source>
        <dbReference type="EMBL" id="MBF7956922.1"/>
    </source>
</evidence>
<dbReference type="Gene3D" id="3.40.50.720">
    <property type="entry name" value="NAD(P)-binding Rossmann-like Domain"/>
    <property type="match status" value="1"/>
</dbReference>
<dbReference type="InterPro" id="IPR011285">
    <property type="entry name" value="FabG-rel"/>
</dbReference>
<dbReference type="Pfam" id="PF13561">
    <property type="entry name" value="adh_short_C2"/>
    <property type="match status" value="1"/>
</dbReference>
<evidence type="ECO:0000256" key="1">
    <source>
        <dbReference type="ARBA" id="ARBA00006484"/>
    </source>
</evidence>
<dbReference type="InterPro" id="IPR050259">
    <property type="entry name" value="SDR"/>
</dbReference>
<comment type="caution">
    <text evidence="3">The sequence shown here is derived from an EMBL/GenBank/DDBJ whole genome shotgun (WGS) entry which is preliminary data.</text>
</comment>
<keyword evidence="4" id="KW-1185">Reference proteome</keyword>
<dbReference type="SMART" id="SM00822">
    <property type="entry name" value="PKS_KR"/>
    <property type="match status" value="1"/>
</dbReference>
<dbReference type="RefSeq" id="WP_195817510.1">
    <property type="nucleotide sequence ID" value="NZ_JADOBH010000002.1"/>
</dbReference>
<protein>
    <submittedName>
        <fullName evidence="3">3-oxoacyl-ACP reductase FabG</fullName>
        <ecNumber evidence="3">1.1.1.100</ecNumber>
    </submittedName>
</protein>
<evidence type="ECO:0000259" key="2">
    <source>
        <dbReference type="SMART" id="SM00822"/>
    </source>
</evidence>
<dbReference type="PANTHER" id="PTHR42879">
    <property type="entry name" value="3-OXOACYL-(ACYL-CARRIER-PROTEIN) REDUCTASE"/>
    <property type="match status" value="1"/>
</dbReference>
<dbReference type="PRINTS" id="PR00081">
    <property type="entry name" value="GDHRDH"/>
</dbReference>
<dbReference type="InterPro" id="IPR057326">
    <property type="entry name" value="KR_dom"/>
</dbReference>
<dbReference type="InterPro" id="IPR002347">
    <property type="entry name" value="SDR_fam"/>
</dbReference>
<reference evidence="3 4" key="1">
    <citation type="submission" date="2020-11" db="EMBL/GenBank/DDBJ databases">
        <title>Taxonomic investigation of Rahnella spp.</title>
        <authorList>
            <person name="Lee S.D."/>
        </authorList>
    </citation>
    <scope>NUCLEOTIDE SEQUENCE [LARGE SCALE GENOMIC DNA]</scope>
    <source>
        <strain evidence="3 4">SAP-10</strain>
    </source>
</reference>
<evidence type="ECO:0000313" key="4">
    <source>
        <dbReference type="Proteomes" id="UP000600307"/>
    </source>
</evidence>
<accession>A0ABS0DVC2</accession>
<organism evidence="3 4">
    <name type="scientific">Rahnella victoriana</name>
    <dbReference type="NCBI Taxonomy" id="1510570"/>
    <lineage>
        <taxon>Bacteria</taxon>
        <taxon>Pseudomonadati</taxon>
        <taxon>Pseudomonadota</taxon>
        <taxon>Gammaproteobacteria</taxon>
        <taxon>Enterobacterales</taxon>
        <taxon>Yersiniaceae</taxon>
        <taxon>Rahnella</taxon>
    </lineage>
</organism>
<comment type="similarity">
    <text evidence="1">Belongs to the short-chain dehydrogenases/reductases (SDR) family.</text>
</comment>
<dbReference type="PRINTS" id="PR00080">
    <property type="entry name" value="SDRFAMILY"/>
</dbReference>
<gene>
    <name evidence="3" type="primary">fabG</name>
    <name evidence="3" type="ORF">IV431_15300</name>
</gene>
<dbReference type="EC" id="1.1.1.100" evidence="3"/>
<dbReference type="EMBL" id="JADOBH010000002">
    <property type="protein sequence ID" value="MBF7956922.1"/>
    <property type="molecule type" value="Genomic_DNA"/>
</dbReference>
<sequence length="243" mass="25738">MTRSVLVTGASKGIGQAIARQLAGDGFQVVIHYHSDKNGAENTLQQITAHGGEGRLVQFDISDRQQCREVIDADIATHGAYYGVVNNAGITRDAAFPALTDEDWDGVIHTNLDSFYNVLQPCVMPMIGLRQGGRIIALSSVSGITGNRGQVNYSAAKAGIIGACKALSLELAKRKITVNCIAPGLIDTGMLEMEKPALDAAMSMIPLKRMGQAEEVAGLASYLMSDIAGYVTRQVISINGGMV</sequence>
<dbReference type="Proteomes" id="UP000600307">
    <property type="component" value="Unassembled WGS sequence"/>
</dbReference>
<name>A0ABS0DVC2_9GAMM</name>
<dbReference type="NCBIfam" id="NF009466">
    <property type="entry name" value="PRK12826.1-2"/>
    <property type="match status" value="1"/>
</dbReference>
<dbReference type="SUPFAM" id="SSF51735">
    <property type="entry name" value="NAD(P)-binding Rossmann-fold domains"/>
    <property type="match status" value="1"/>
</dbReference>
<dbReference type="GO" id="GO:0004316">
    <property type="term" value="F:3-oxoacyl-[acyl-carrier-protein] reductase (NADPH) activity"/>
    <property type="evidence" value="ECO:0007669"/>
    <property type="project" value="UniProtKB-EC"/>
</dbReference>
<dbReference type="NCBIfam" id="NF004200">
    <property type="entry name" value="PRK05653.1-5"/>
    <property type="match status" value="1"/>
</dbReference>